<reference evidence="1" key="1">
    <citation type="journal article" date="2021" name="Open Biol.">
        <title>Shared evolutionary footprints suggest mitochondrial oxidative damage underlies multiple complex I losses in fungi.</title>
        <authorList>
            <person name="Schikora-Tamarit M.A."/>
            <person name="Marcet-Houben M."/>
            <person name="Nosek J."/>
            <person name="Gabaldon T."/>
        </authorList>
    </citation>
    <scope>NUCLEOTIDE SEQUENCE</scope>
    <source>
        <strain evidence="1">CBS2887</strain>
    </source>
</reference>
<protein>
    <submittedName>
        <fullName evidence="1">Uncharacterized protein</fullName>
    </submittedName>
</protein>
<comment type="caution">
    <text evidence="1">The sequence shown here is derived from an EMBL/GenBank/DDBJ whole genome shotgun (WGS) entry which is preliminary data.</text>
</comment>
<organism evidence="1 2">
    <name type="scientific">Wickerhamomyces pijperi</name>
    <name type="common">Yeast</name>
    <name type="synonym">Pichia pijperi</name>
    <dbReference type="NCBI Taxonomy" id="599730"/>
    <lineage>
        <taxon>Eukaryota</taxon>
        <taxon>Fungi</taxon>
        <taxon>Dikarya</taxon>
        <taxon>Ascomycota</taxon>
        <taxon>Saccharomycotina</taxon>
        <taxon>Saccharomycetes</taxon>
        <taxon>Phaffomycetales</taxon>
        <taxon>Wickerhamomycetaceae</taxon>
        <taxon>Wickerhamomyces</taxon>
    </lineage>
</organism>
<gene>
    <name evidence="1" type="ORF">WICPIJ_002301</name>
</gene>
<sequence>MERISGASFVFFFASFLISEEEEVDGFVDDSDLTTLGCSFFRDGAVDDCDPPDGLVSTEDAADFFSPGP</sequence>
<reference evidence="1" key="2">
    <citation type="submission" date="2021-01" db="EMBL/GenBank/DDBJ databases">
        <authorList>
            <person name="Schikora-Tamarit M.A."/>
        </authorList>
    </citation>
    <scope>NUCLEOTIDE SEQUENCE</scope>
    <source>
        <strain evidence="1">CBS2887</strain>
    </source>
</reference>
<evidence type="ECO:0000313" key="2">
    <source>
        <dbReference type="Proteomes" id="UP000774326"/>
    </source>
</evidence>
<evidence type="ECO:0000313" key="1">
    <source>
        <dbReference type="EMBL" id="KAH3686721.1"/>
    </source>
</evidence>
<dbReference type="EMBL" id="JAEUBG010001234">
    <property type="protein sequence ID" value="KAH3686721.1"/>
    <property type="molecule type" value="Genomic_DNA"/>
</dbReference>
<dbReference type="AlphaFoldDB" id="A0A9P8TQB6"/>
<dbReference type="Proteomes" id="UP000774326">
    <property type="component" value="Unassembled WGS sequence"/>
</dbReference>
<accession>A0A9P8TQB6</accession>
<name>A0A9P8TQB6_WICPI</name>
<proteinExistence type="predicted"/>
<keyword evidence="2" id="KW-1185">Reference proteome</keyword>